<name>A0AAW0DYJ7_9AGAR</name>
<comment type="caution">
    <text evidence="1">The sequence shown here is derived from an EMBL/GenBank/DDBJ whole genome shotgun (WGS) entry which is preliminary data.</text>
</comment>
<proteinExistence type="predicted"/>
<reference evidence="1 2" key="1">
    <citation type="journal article" date="2024" name="J Genomics">
        <title>Draft genome sequencing and assembly of Favolaschia claudopus CIRM-BRFM 2984 isolated from oak limbs.</title>
        <authorList>
            <person name="Navarro D."/>
            <person name="Drula E."/>
            <person name="Chaduli D."/>
            <person name="Cazenave R."/>
            <person name="Ahrendt S."/>
            <person name="Wang J."/>
            <person name="Lipzen A."/>
            <person name="Daum C."/>
            <person name="Barry K."/>
            <person name="Grigoriev I.V."/>
            <person name="Favel A."/>
            <person name="Rosso M.N."/>
            <person name="Martin F."/>
        </authorList>
    </citation>
    <scope>NUCLEOTIDE SEQUENCE [LARGE SCALE GENOMIC DNA]</scope>
    <source>
        <strain evidence="1 2">CIRM-BRFM 2984</strain>
    </source>
</reference>
<organism evidence="1 2">
    <name type="scientific">Favolaschia claudopus</name>
    <dbReference type="NCBI Taxonomy" id="2862362"/>
    <lineage>
        <taxon>Eukaryota</taxon>
        <taxon>Fungi</taxon>
        <taxon>Dikarya</taxon>
        <taxon>Basidiomycota</taxon>
        <taxon>Agaricomycotina</taxon>
        <taxon>Agaricomycetes</taxon>
        <taxon>Agaricomycetidae</taxon>
        <taxon>Agaricales</taxon>
        <taxon>Marasmiineae</taxon>
        <taxon>Mycenaceae</taxon>
        <taxon>Favolaschia</taxon>
    </lineage>
</organism>
<sequence length="236" mass="26326">MYLKLISCTWILRPARTLELLLRSSCGMDRMEDRQVIMMRAQLYRLRKRRFGIDKWIGGLRSLGNAAAAQGSMNGLGWSRNESWRRLRLGVANRFGFAVALRAVISHDKLENDMGRLFSSGFLRFPSDLAARTAMHRARVIAVVRGWLMDYVWDAGAGGSKETWPVFEVCRMLAVEDGVADGAGCAPHCVASLHGSLLLCLLGELRRNREAGGEGRASTQYGMHLSPKKTCEYCGQ</sequence>
<protein>
    <submittedName>
        <fullName evidence="1">Uncharacterized protein</fullName>
    </submittedName>
</protein>
<evidence type="ECO:0000313" key="2">
    <source>
        <dbReference type="Proteomes" id="UP001362999"/>
    </source>
</evidence>
<dbReference type="AlphaFoldDB" id="A0AAW0DYJ7"/>
<accession>A0AAW0DYJ7</accession>
<dbReference type="Proteomes" id="UP001362999">
    <property type="component" value="Unassembled WGS sequence"/>
</dbReference>
<gene>
    <name evidence="1" type="ORF">R3P38DRAFT_2761166</name>
</gene>
<evidence type="ECO:0000313" key="1">
    <source>
        <dbReference type="EMBL" id="KAK7056032.1"/>
    </source>
</evidence>
<dbReference type="EMBL" id="JAWWNJ010000005">
    <property type="protein sequence ID" value="KAK7056032.1"/>
    <property type="molecule type" value="Genomic_DNA"/>
</dbReference>
<keyword evidence="2" id="KW-1185">Reference proteome</keyword>